<dbReference type="PATRIC" id="fig|1283301.3.peg.4709"/>
<dbReference type="AlphaFoldDB" id="S4MRP5"/>
<keyword evidence="2" id="KW-1003">Cell membrane</keyword>
<feature type="domain" description="Glycosyltransferase RgtA/B/C/D-like" evidence="9">
    <location>
        <begin position="49"/>
        <end position="202"/>
    </location>
</feature>
<keyword evidence="3 10" id="KW-0328">Glycosyltransferase</keyword>
<reference evidence="10 11" key="1">
    <citation type="submission" date="2013-02" db="EMBL/GenBank/DDBJ databases">
        <title>Draft Genome Sequence of Streptomyces afghaniensis, Which Produces Compounds of the Julimycin B-Complex.</title>
        <authorList>
            <person name="Gruening B.A."/>
            <person name="Praeg A."/>
            <person name="Erxleben A."/>
            <person name="Guenther S."/>
            <person name="Fiedler H.-P."/>
            <person name="Goodfellow M."/>
            <person name="Mueller M."/>
        </authorList>
    </citation>
    <scope>NUCLEOTIDE SEQUENCE [LARGE SCALE GENOMIC DNA]</scope>
    <source>
        <strain evidence="10 11">772</strain>
    </source>
</reference>
<protein>
    <submittedName>
        <fullName evidence="10">Putative mannosyltransferase YkcB</fullName>
    </submittedName>
</protein>
<dbReference type="PANTHER" id="PTHR33908">
    <property type="entry name" value="MANNOSYLTRANSFERASE YKCB-RELATED"/>
    <property type="match status" value="1"/>
</dbReference>
<dbReference type="PANTHER" id="PTHR33908:SF3">
    <property type="entry name" value="UNDECAPRENYL PHOSPHATE-ALPHA-4-AMINO-4-DEOXY-L-ARABINOSE ARABINOSYL TRANSFERASE"/>
    <property type="match status" value="1"/>
</dbReference>
<evidence type="ECO:0000313" key="11">
    <source>
        <dbReference type="Proteomes" id="UP000015001"/>
    </source>
</evidence>
<evidence type="ECO:0000256" key="8">
    <source>
        <dbReference type="SAM" id="Phobius"/>
    </source>
</evidence>
<evidence type="ECO:0000256" key="7">
    <source>
        <dbReference type="ARBA" id="ARBA00023136"/>
    </source>
</evidence>
<dbReference type="HOGENOM" id="CLU_090194_0_0_11"/>
<comment type="caution">
    <text evidence="10">The sequence shown here is derived from an EMBL/GenBank/DDBJ whole genome shotgun (WGS) entry which is preliminary data.</text>
</comment>
<dbReference type="GO" id="GO:0009103">
    <property type="term" value="P:lipopolysaccharide biosynthetic process"/>
    <property type="evidence" value="ECO:0007669"/>
    <property type="project" value="UniProtKB-ARBA"/>
</dbReference>
<keyword evidence="7 8" id="KW-0472">Membrane</keyword>
<dbReference type="InterPro" id="IPR050297">
    <property type="entry name" value="LipidA_mod_glycosyltrf_83"/>
</dbReference>
<dbReference type="EMBL" id="AOPY01001467">
    <property type="protein sequence ID" value="EPJ38220.1"/>
    <property type="molecule type" value="Genomic_DNA"/>
</dbReference>
<organism evidence="10 11">
    <name type="scientific">Streptomyces afghaniensis 772</name>
    <dbReference type="NCBI Taxonomy" id="1283301"/>
    <lineage>
        <taxon>Bacteria</taxon>
        <taxon>Bacillati</taxon>
        <taxon>Actinomycetota</taxon>
        <taxon>Actinomycetes</taxon>
        <taxon>Kitasatosporales</taxon>
        <taxon>Streptomycetaceae</taxon>
        <taxon>Streptomyces</taxon>
    </lineage>
</organism>
<evidence type="ECO:0000256" key="5">
    <source>
        <dbReference type="ARBA" id="ARBA00022692"/>
    </source>
</evidence>
<feature type="transmembrane region" description="Helical" evidence="8">
    <location>
        <begin position="94"/>
        <end position="114"/>
    </location>
</feature>
<name>S4MRP5_9ACTN</name>
<sequence length="208" mass="22025">MGIAALLYAWGMGHAAIHPYYSAAIRSMATSWRAFSFGGLDTSGSITLDKVPGAFWPDAVSVWIFGPHTWAAALPHVIEGVLTVWLLHRIVRAWAGPFAALIASLTLTFTPVTVVLNRATIPDTALTLLLVAAAGALLKAVQTGRLLPLITCGVWVGLAFQTKMLQARLVLPVFAVVYQLAAGSPPLRRAVRLLLSGAVTLAVSCCGR</sequence>
<keyword evidence="5 8" id="KW-0812">Transmembrane</keyword>
<evidence type="ECO:0000256" key="3">
    <source>
        <dbReference type="ARBA" id="ARBA00022676"/>
    </source>
</evidence>
<keyword evidence="6 8" id="KW-1133">Transmembrane helix</keyword>
<evidence type="ECO:0000259" key="9">
    <source>
        <dbReference type="Pfam" id="PF13231"/>
    </source>
</evidence>
<keyword evidence="11" id="KW-1185">Reference proteome</keyword>
<comment type="subcellular location">
    <subcellularLocation>
        <location evidence="1">Cell membrane</location>
        <topology evidence="1">Multi-pass membrane protein</topology>
    </subcellularLocation>
</comment>
<dbReference type="InterPro" id="IPR038731">
    <property type="entry name" value="RgtA/B/C-like"/>
</dbReference>
<gene>
    <name evidence="10" type="ORF">STAFG_4735</name>
</gene>
<evidence type="ECO:0000256" key="2">
    <source>
        <dbReference type="ARBA" id="ARBA00022475"/>
    </source>
</evidence>
<feature type="transmembrane region" description="Helical" evidence="8">
    <location>
        <begin position="70"/>
        <end position="87"/>
    </location>
</feature>
<evidence type="ECO:0000313" key="10">
    <source>
        <dbReference type="EMBL" id="EPJ38220.1"/>
    </source>
</evidence>
<feature type="transmembrane region" description="Helical" evidence="8">
    <location>
        <begin position="120"/>
        <end position="138"/>
    </location>
</feature>
<evidence type="ECO:0000256" key="1">
    <source>
        <dbReference type="ARBA" id="ARBA00004651"/>
    </source>
</evidence>
<dbReference type="RefSeq" id="WP_020273629.1">
    <property type="nucleotide sequence ID" value="NZ_KE354224.1"/>
</dbReference>
<dbReference type="GO" id="GO:0010041">
    <property type="term" value="P:response to iron(III) ion"/>
    <property type="evidence" value="ECO:0007669"/>
    <property type="project" value="TreeGrafter"/>
</dbReference>
<proteinExistence type="predicted"/>
<dbReference type="Proteomes" id="UP000015001">
    <property type="component" value="Unassembled WGS sequence"/>
</dbReference>
<dbReference type="Pfam" id="PF13231">
    <property type="entry name" value="PMT_2"/>
    <property type="match status" value="1"/>
</dbReference>
<dbReference type="GO" id="GO:0016763">
    <property type="term" value="F:pentosyltransferase activity"/>
    <property type="evidence" value="ECO:0007669"/>
    <property type="project" value="TreeGrafter"/>
</dbReference>
<evidence type="ECO:0000256" key="6">
    <source>
        <dbReference type="ARBA" id="ARBA00022989"/>
    </source>
</evidence>
<dbReference type="GO" id="GO:0005886">
    <property type="term" value="C:plasma membrane"/>
    <property type="evidence" value="ECO:0007669"/>
    <property type="project" value="UniProtKB-SubCell"/>
</dbReference>
<accession>S4MRP5</accession>
<keyword evidence="4 10" id="KW-0808">Transferase</keyword>
<evidence type="ECO:0000256" key="4">
    <source>
        <dbReference type="ARBA" id="ARBA00022679"/>
    </source>
</evidence>